<dbReference type="AlphaFoldDB" id="A0A9W3HIJ1"/>
<gene>
    <name evidence="2" type="primary">LOC123617514</name>
</gene>
<evidence type="ECO:0000313" key="2">
    <source>
        <dbReference type="RefSeq" id="XP_045374369.1"/>
    </source>
</evidence>
<organism evidence="2">
    <name type="scientific">Camelus bactrianus</name>
    <name type="common">Bactrian camel</name>
    <dbReference type="NCBI Taxonomy" id="9837"/>
    <lineage>
        <taxon>Eukaryota</taxon>
        <taxon>Metazoa</taxon>
        <taxon>Chordata</taxon>
        <taxon>Craniata</taxon>
        <taxon>Vertebrata</taxon>
        <taxon>Euteleostomi</taxon>
        <taxon>Mammalia</taxon>
        <taxon>Eutheria</taxon>
        <taxon>Laurasiatheria</taxon>
        <taxon>Artiodactyla</taxon>
        <taxon>Tylopoda</taxon>
        <taxon>Camelidae</taxon>
        <taxon>Camelus</taxon>
    </lineage>
</organism>
<dbReference type="RefSeq" id="XP_045374369.1">
    <property type="nucleotide sequence ID" value="XM_045518413.1"/>
</dbReference>
<feature type="region of interest" description="Disordered" evidence="1">
    <location>
        <begin position="99"/>
        <end position="146"/>
    </location>
</feature>
<proteinExistence type="predicted"/>
<accession>A0A9W3HIJ1</accession>
<name>A0A9W3HIJ1_CAMBA</name>
<feature type="region of interest" description="Disordered" evidence="1">
    <location>
        <begin position="28"/>
        <end position="47"/>
    </location>
</feature>
<protein>
    <submittedName>
        <fullName evidence="2">Uncharacterized protein LOC123617514</fullName>
    </submittedName>
</protein>
<sequence length="220" mass="22995">MTWDCFTVSDERKNTDMILLNARQPFARPRKGEGRAAGTGASASSRTCPVSLPRYKPASRLLQMTTCSLGLHLGATPSLFLIYPMAEFPTNLASTTSKSSSLTGSWLPSGHTGVSPPGLSELAVLGPESTAPPPGDSDSWTVRGGTGHLGEAGSRYHVQLQGALCPASPCATVGWGLRAIRHRRPEPDVALAADKALRQGGPRFSLCGLVPSLTGAAPPH</sequence>
<feature type="compositionally biased region" description="Low complexity" evidence="1">
    <location>
        <begin position="36"/>
        <end position="47"/>
    </location>
</feature>
<reference evidence="2" key="1">
    <citation type="submission" date="2025-08" db="UniProtKB">
        <authorList>
            <consortium name="RefSeq"/>
        </authorList>
    </citation>
    <scope>IDENTIFICATION</scope>
    <source>
        <tissue evidence="2">Blood</tissue>
    </source>
</reference>
<evidence type="ECO:0000256" key="1">
    <source>
        <dbReference type="SAM" id="MobiDB-lite"/>
    </source>
</evidence>
<feature type="compositionally biased region" description="Low complexity" evidence="1">
    <location>
        <begin position="99"/>
        <end position="109"/>
    </location>
</feature>